<dbReference type="InterPro" id="IPR045570">
    <property type="entry name" value="Metalloprtase-TldD/E_cen_dom"/>
</dbReference>
<dbReference type="SUPFAM" id="SSF111283">
    <property type="entry name" value="Putative modulator of DNA gyrase, PmbA/TldD"/>
    <property type="match status" value="1"/>
</dbReference>
<dbReference type="PANTHER" id="PTHR30624">
    <property type="entry name" value="UNCHARACTERIZED PROTEIN TLDD AND PMBA"/>
    <property type="match status" value="1"/>
</dbReference>
<dbReference type="PATRIC" id="fig|1123384.7.peg.73"/>
<dbReference type="Pfam" id="PF01523">
    <property type="entry name" value="PmbA_TldD_1st"/>
    <property type="match status" value="1"/>
</dbReference>
<gene>
    <name evidence="8" type="ORF">AJ81_00380</name>
</gene>
<dbReference type="GO" id="GO:0005829">
    <property type="term" value="C:cytosol"/>
    <property type="evidence" value="ECO:0007669"/>
    <property type="project" value="TreeGrafter"/>
</dbReference>
<dbReference type="FunFam" id="3.30.2290.10:FF:000003">
    <property type="entry name" value="Zinc-dependent protease, TldD/PmbA family"/>
    <property type="match status" value="1"/>
</dbReference>
<dbReference type="InterPro" id="IPR025502">
    <property type="entry name" value="TldD"/>
</dbReference>
<dbReference type="STRING" id="1123384.AJ81_00380"/>
<keyword evidence="9" id="KW-1185">Reference proteome</keyword>
<dbReference type="Pfam" id="PF19290">
    <property type="entry name" value="PmbA_TldD_2nd"/>
    <property type="match status" value="1"/>
</dbReference>
<dbReference type="EMBL" id="CP007141">
    <property type="protein sequence ID" value="AJC72899.1"/>
    <property type="molecule type" value="Genomic_DNA"/>
</dbReference>
<evidence type="ECO:0000313" key="8">
    <source>
        <dbReference type="EMBL" id="AJC72899.1"/>
    </source>
</evidence>
<proteinExistence type="inferred from homology"/>
<evidence type="ECO:0000256" key="2">
    <source>
        <dbReference type="ARBA" id="ARBA00022670"/>
    </source>
</evidence>
<comment type="similarity">
    <text evidence="1">Belongs to the peptidase U62 family.</text>
</comment>
<keyword evidence="3" id="KW-0378">Hydrolase</keyword>
<dbReference type="PaxDb" id="1123384-AJ81_00380"/>
<dbReference type="KEGG" id="phy:AJ81_00380"/>
<dbReference type="InterPro" id="IPR051463">
    <property type="entry name" value="Peptidase_U62_metallo"/>
</dbReference>
<dbReference type="InterPro" id="IPR035068">
    <property type="entry name" value="TldD/PmbA_N"/>
</dbReference>
<keyword evidence="2" id="KW-0645">Protease</keyword>
<evidence type="ECO:0000256" key="4">
    <source>
        <dbReference type="ARBA" id="ARBA00023049"/>
    </source>
</evidence>
<evidence type="ECO:0000256" key="1">
    <source>
        <dbReference type="ARBA" id="ARBA00005836"/>
    </source>
</evidence>
<sequence>MLEISLIEKIIDYGVSKGADFVEIFVEDRFDTRITLIDGRIDSASSERDFGLGLRLFKDDQQVYAYTNDPTEKQLLTMLDRLIEVLQIKSAEPKTVNLMNLDVKNSHTIILNPLEVSKMEKAKIMKLAYEGAKNYSDLISQVVVRYWDYDQKVFIANSEGTMANDRRIKTRLMVTAVASKDGEQESGFYGPGASMGLEFFNFHDPKDIGTEAARIADKMVKADYAPAGKMPVVIANEFGGVIFHEACGHALEATSVAKGASVFANKLGQKVAADCVTAVDDGTIPNAWGSSNIDDEGIPTQRNVLIENGVLKSYLVDRFHAKKMNTKPNGCGRRESYKYIPTSRMSNTFIMPGKYLPEEIISATDYGLYAKRMGGGSVHPATGEFNFAVMEAYLIEKGRIVKPVRGATLIGKGIDVINNIDMVGNDLARGQGMCGSISGSIPADVGQPTIRVKELIVGGRKR</sequence>
<dbReference type="InterPro" id="IPR045569">
    <property type="entry name" value="Metalloprtase-TldD/E_C"/>
</dbReference>
<keyword evidence="4" id="KW-0482">Metalloprotease</keyword>
<dbReference type="Gene3D" id="3.30.2290.10">
    <property type="entry name" value="PmbA/TldD superfamily"/>
    <property type="match status" value="1"/>
</dbReference>
<dbReference type="GO" id="GO:0008237">
    <property type="term" value="F:metallopeptidase activity"/>
    <property type="evidence" value="ECO:0007669"/>
    <property type="project" value="UniProtKB-KW"/>
</dbReference>
<name>A0A0X1KNV1_9THEM</name>
<dbReference type="RefSeq" id="WP_031503030.1">
    <property type="nucleotide sequence ID" value="NC_022795.1"/>
</dbReference>
<dbReference type="AlphaFoldDB" id="A0A0X1KNV1"/>
<organism evidence="8 9">
    <name type="scientific">Pseudothermotoga hypogea DSM 11164 = NBRC 106472</name>
    <dbReference type="NCBI Taxonomy" id="1123384"/>
    <lineage>
        <taxon>Bacteria</taxon>
        <taxon>Thermotogati</taxon>
        <taxon>Thermotogota</taxon>
        <taxon>Thermotogae</taxon>
        <taxon>Thermotogales</taxon>
        <taxon>Thermotogaceae</taxon>
        <taxon>Pseudothermotoga</taxon>
    </lineage>
</organism>
<dbReference type="PIRSF" id="PIRSF004919">
    <property type="entry name" value="TldD"/>
    <property type="match status" value="1"/>
</dbReference>
<evidence type="ECO:0000313" key="9">
    <source>
        <dbReference type="Proteomes" id="UP000077469"/>
    </source>
</evidence>
<dbReference type="InterPro" id="IPR002510">
    <property type="entry name" value="Metalloprtase-TldD/E_N"/>
</dbReference>
<evidence type="ECO:0000259" key="7">
    <source>
        <dbReference type="Pfam" id="PF19290"/>
    </source>
</evidence>
<dbReference type="Pfam" id="PF19289">
    <property type="entry name" value="PmbA_TldD_3rd"/>
    <property type="match status" value="1"/>
</dbReference>
<dbReference type="GO" id="GO:0006508">
    <property type="term" value="P:proteolysis"/>
    <property type="evidence" value="ECO:0007669"/>
    <property type="project" value="UniProtKB-KW"/>
</dbReference>
<feature type="domain" description="Metalloprotease TldD/E C-terminal" evidence="6">
    <location>
        <begin position="228"/>
        <end position="459"/>
    </location>
</feature>
<protein>
    <submittedName>
        <fullName evidence="8">TldD protein</fullName>
    </submittedName>
</protein>
<feature type="domain" description="Metalloprotease TldD/E central" evidence="7">
    <location>
        <begin position="112"/>
        <end position="219"/>
    </location>
</feature>
<evidence type="ECO:0000259" key="5">
    <source>
        <dbReference type="Pfam" id="PF01523"/>
    </source>
</evidence>
<dbReference type="PANTHER" id="PTHR30624:SF4">
    <property type="entry name" value="METALLOPROTEASE TLDD"/>
    <property type="match status" value="1"/>
</dbReference>
<feature type="domain" description="Metalloprotease TldD/E N-terminal" evidence="5">
    <location>
        <begin position="22"/>
        <end position="84"/>
    </location>
</feature>
<evidence type="ECO:0000256" key="3">
    <source>
        <dbReference type="ARBA" id="ARBA00022801"/>
    </source>
</evidence>
<reference evidence="8 9" key="1">
    <citation type="submission" date="2014-01" db="EMBL/GenBank/DDBJ databases">
        <title>Genome sequencing of Thermotog hypogea.</title>
        <authorList>
            <person name="Zhang X."/>
            <person name="Alvare G."/>
            <person name="Fristensky B."/>
            <person name="Chen L."/>
            <person name="Suen T."/>
            <person name="Chen Q."/>
            <person name="Ma K."/>
        </authorList>
    </citation>
    <scope>NUCLEOTIDE SEQUENCE [LARGE SCALE GENOMIC DNA]</scope>
    <source>
        <strain evidence="8 9">DSM 11164</strain>
    </source>
</reference>
<accession>A0A0X1KNV1</accession>
<evidence type="ECO:0000259" key="6">
    <source>
        <dbReference type="Pfam" id="PF19289"/>
    </source>
</evidence>
<dbReference type="Proteomes" id="UP000077469">
    <property type="component" value="Chromosome"/>
</dbReference>
<dbReference type="OrthoDB" id="9803213at2"/>
<dbReference type="InterPro" id="IPR036059">
    <property type="entry name" value="TldD/PmbA_sf"/>
</dbReference>